<keyword evidence="4" id="KW-1185">Reference proteome</keyword>
<feature type="compositionally biased region" description="Polar residues" evidence="1">
    <location>
        <begin position="357"/>
        <end position="366"/>
    </location>
</feature>
<reference evidence="3 4" key="1">
    <citation type="submission" date="2019-07" db="EMBL/GenBank/DDBJ databases">
        <title>Annotation for the trematode Paragonimus westermani.</title>
        <authorList>
            <person name="Choi Y.-J."/>
        </authorList>
    </citation>
    <scope>NUCLEOTIDE SEQUENCE [LARGE SCALE GENOMIC DNA]</scope>
    <source>
        <strain evidence="3">180907_Pwestermani</strain>
    </source>
</reference>
<feature type="compositionally biased region" description="Basic and acidic residues" evidence="1">
    <location>
        <begin position="338"/>
        <end position="350"/>
    </location>
</feature>
<protein>
    <submittedName>
        <fullName evidence="3">Uncharacterized protein</fullName>
    </submittedName>
</protein>
<comment type="caution">
    <text evidence="3">The sequence shown here is derived from an EMBL/GenBank/DDBJ whole genome shotgun (WGS) entry which is preliminary data.</text>
</comment>
<keyword evidence="2" id="KW-1133">Transmembrane helix</keyword>
<dbReference type="AlphaFoldDB" id="A0A8T0DQY8"/>
<feature type="transmembrane region" description="Helical" evidence="2">
    <location>
        <begin position="117"/>
        <end position="139"/>
    </location>
</feature>
<gene>
    <name evidence="3" type="ORF">P879_02810</name>
</gene>
<evidence type="ECO:0000313" key="3">
    <source>
        <dbReference type="EMBL" id="KAF8570329.1"/>
    </source>
</evidence>
<keyword evidence="2" id="KW-0472">Membrane</keyword>
<evidence type="ECO:0000256" key="2">
    <source>
        <dbReference type="SAM" id="Phobius"/>
    </source>
</evidence>
<name>A0A8T0DQY8_9TREM</name>
<keyword evidence="2" id="KW-0812">Transmembrane</keyword>
<dbReference type="EMBL" id="JTDF01001221">
    <property type="protein sequence ID" value="KAF8570329.1"/>
    <property type="molecule type" value="Genomic_DNA"/>
</dbReference>
<accession>A0A8T0DQY8</accession>
<sequence>MHSQRSLLLVFQRINYFQSNNSQPLRCQSAQQPWFNQQPLCTRAMDTAIVDTVMSSMVNPTADVTQTILVIVVSCTTHYRGARCAIYTEPGEQQGANGRQSETSGCKDGCESTLTRILLVSSICTLIVMIAVFLLCYCFQLCSLRKRRRAQKLSSSISMTQFEENLGPRKLLCEYHRNRCVCLNTPQSNHFIPANRMLLSSAPRDLIELCHEFHRPAAKTPVDIASSFMNTTFYPTNMFTEHDISYPLSRNFSVPSLFNYFVHNEHARLSGSQISPPGKSISLTSVNQAHHSPIEQPDNSLTNISTFRPRTNSARLSPNYVDLTRDRNSELPANSQQSDDKHGQCKRPDFFIKSMEPTPSTSVTRKNSALTSQSLCLKPGCEWNNGYVICEAPTEIRNARPHHMFTVRNDVHKTDHKSSRSNNFYQIFEQPSAFSD</sequence>
<feature type="region of interest" description="Disordered" evidence="1">
    <location>
        <begin position="285"/>
        <end position="304"/>
    </location>
</feature>
<organism evidence="3 4">
    <name type="scientific">Paragonimus westermani</name>
    <dbReference type="NCBI Taxonomy" id="34504"/>
    <lineage>
        <taxon>Eukaryota</taxon>
        <taxon>Metazoa</taxon>
        <taxon>Spiralia</taxon>
        <taxon>Lophotrochozoa</taxon>
        <taxon>Platyhelminthes</taxon>
        <taxon>Trematoda</taxon>
        <taxon>Digenea</taxon>
        <taxon>Plagiorchiida</taxon>
        <taxon>Troglotremata</taxon>
        <taxon>Troglotrematidae</taxon>
        <taxon>Paragonimus</taxon>
    </lineage>
</organism>
<evidence type="ECO:0000313" key="4">
    <source>
        <dbReference type="Proteomes" id="UP000699462"/>
    </source>
</evidence>
<dbReference type="OrthoDB" id="10367240at2759"/>
<dbReference type="Proteomes" id="UP000699462">
    <property type="component" value="Unassembled WGS sequence"/>
</dbReference>
<proteinExistence type="predicted"/>
<evidence type="ECO:0000256" key="1">
    <source>
        <dbReference type="SAM" id="MobiDB-lite"/>
    </source>
</evidence>
<feature type="region of interest" description="Disordered" evidence="1">
    <location>
        <begin position="323"/>
        <end position="366"/>
    </location>
</feature>